<feature type="transmembrane region" description="Helical" evidence="6">
    <location>
        <begin position="322"/>
        <end position="341"/>
    </location>
</feature>
<protein>
    <submittedName>
        <fullName evidence="8">Anthranilate synthase component 1</fullName>
    </submittedName>
</protein>
<evidence type="ECO:0000256" key="7">
    <source>
        <dbReference type="SAM" id="SignalP"/>
    </source>
</evidence>
<dbReference type="InterPro" id="IPR003689">
    <property type="entry name" value="ZIP"/>
</dbReference>
<keyword evidence="4 6" id="KW-0472">Membrane</keyword>
<evidence type="ECO:0000256" key="6">
    <source>
        <dbReference type="SAM" id="Phobius"/>
    </source>
</evidence>
<keyword evidence="2 6" id="KW-0812">Transmembrane</keyword>
<gene>
    <name evidence="8" type="ORF">CAC42_4661</name>
</gene>
<organism evidence="8 9">
    <name type="scientific">Sphaceloma murrayae</name>
    <dbReference type="NCBI Taxonomy" id="2082308"/>
    <lineage>
        <taxon>Eukaryota</taxon>
        <taxon>Fungi</taxon>
        <taxon>Dikarya</taxon>
        <taxon>Ascomycota</taxon>
        <taxon>Pezizomycotina</taxon>
        <taxon>Dothideomycetes</taxon>
        <taxon>Dothideomycetidae</taxon>
        <taxon>Myriangiales</taxon>
        <taxon>Elsinoaceae</taxon>
        <taxon>Sphaceloma</taxon>
    </lineage>
</organism>
<feature type="chain" id="PRO_5014428697" evidence="7">
    <location>
        <begin position="20"/>
        <end position="565"/>
    </location>
</feature>
<dbReference type="OrthoDB" id="448280at2759"/>
<dbReference type="PANTHER" id="PTHR11040:SF44">
    <property type="entry name" value="PROTEIN ZNTC-RELATED"/>
    <property type="match status" value="1"/>
</dbReference>
<evidence type="ECO:0000313" key="8">
    <source>
        <dbReference type="EMBL" id="PNS16697.1"/>
    </source>
</evidence>
<dbReference type="EMBL" id="NKHZ01000055">
    <property type="protein sequence ID" value="PNS16697.1"/>
    <property type="molecule type" value="Genomic_DNA"/>
</dbReference>
<sequence>MAYKLPLLLAGGYAASVMGQTFIVSACSTVSGQQVCQGPSGTPVTFTGTAPTSATPAPSSASITSGPATTSAAATFSSASMSVTAISECHYHGNASTARPLHVVGFLTFGKEPFCFAGTAEFEILDAPTRTEELPAQYTACHSHGSEMFCVSPSGQDVEVRAEGASEGEGHSEENHSGEDGHDHGSNSTTSSSVATGASATATGGASGALDCHFHGGVEHCVPIGGSESDTVERNCERQTREYNIPLRVGMLFVVLATSSIAVFTPILMSSILKHKIVSFVLLQLKQFGTGVLVSTAFVHLYTHAELMLTNSCITWPERYEGTTAAIVMAGIFLSFLVEYVGSRIIMRMGHGTINEVASRDSSADSGEETSKSTAGASLAHLGHGGHNHVGTFYMHPQQQKLSVVVIEAGIIFHSILIGLTLIVAGDSVFGSLVVVIIFHQMFEGLALGTRIAELPSTNVNGHEPVSMPTKYLFAGLFAVITPLGMAIGLAALKSFNGNDPSTLIAIGTLDAVSAGILAWVALVEMWAGDWLHGPLARADLNVAAPSMVSLMFGMIIMSVLGKWA</sequence>
<dbReference type="InParanoid" id="A0A2K1QNJ0"/>
<dbReference type="STRING" id="2082308.A0A2K1QNJ0"/>
<accession>A0A2K1QNJ0</accession>
<dbReference type="GO" id="GO:0005886">
    <property type="term" value="C:plasma membrane"/>
    <property type="evidence" value="ECO:0007669"/>
    <property type="project" value="TreeGrafter"/>
</dbReference>
<dbReference type="AlphaFoldDB" id="A0A2K1QNJ0"/>
<feature type="transmembrane region" description="Helical" evidence="6">
    <location>
        <begin position="472"/>
        <end position="492"/>
    </location>
</feature>
<keyword evidence="3 6" id="KW-1133">Transmembrane helix</keyword>
<feature type="compositionally biased region" description="Basic and acidic residues" evidence="5">
    <location>
        <begin position="158"/>
        <end position="185"/>
    </location>
</feature>
<comment type="subcellular location">
    <subcellularLocation>
        <location evidence="1">Membrane</location>
        <topology evidence="1">Multi-pass membrane protein</topology>
    </subcellularLocation>
</comment>
<dbReference type="PROSITE" id="PS51257">
    <property type="entry name" value="PROKAR_LIPOPROTEIN"/>
    <property type="match status" value="1"/>
</dbReference>
<evidence type="ECO:0000256" key="4">
    <source>
        <dbReference type="ARBA" id="ARBA00023136"/>
    </source>
</evidence>
<feature type="transmembrane region" description="Helical" evidence="6">
    <location>
        <begin position="245"/>
        <end position="268"/>
    </location>
</feature>
<feature type="transmembrane region" description="Helical" evidence="6">
    <location>
        <begin position="543"/>
        <end position="562"/>
    </location>
</feature>
<feature type="signal peptide" evidence="7">
    <location>
        <begin position="1"/>
        <end position="19"/>
    </location>
</feature>
<evidence type="ECO:0000256" key="5">
    <source>
        <dbReference type="SAM" id="MobiDB-lite"/>
    </source>
</evidence>
<dbReference type="Proteomes" id="UP000243797">
    <property type="component" value="Unassembled WGS sequence"/>
</dbReference>
<reference evidence="8 9" key="1">
    <citation type="submission" date="2017-06" db="EMBL/GenBank/DDBJ databases">
        <title>Draft genome sequence of a variant of Elsinoe murrayae.</title>
        <authorList>
            <person name="Cheng Q."/>
        </authorList>
    </citation>
    <scope>NUCLEOTIDE SEQUENCE [LARGE SCALE GENOMIC DNA]</scope>
    <source>
        <strain evidence="8 9">CQ-2017a</strain>
    </source>
</reference>
<evidence type="ECO:0000313" key="9">
    <source>
        <dbReference type="Proteomes" id="UP000243797"/>
    </source>
</evidence>
<name>A0A2K1QNJ0_9PEZI</name>
<feature type="compositionally biased region" description="Low complexity" evidence="5">
    <location>
        <begin position="186"/>
        <end position="200"/>
    </location>
</feature>
<comment type="caution">
    <text evidence="8">The sequence shown here is derived from an EMBL/GenBank/DDBJ whole genome shotgun (WGS) entry which is preliminary data.</text>
</comment>
<feature type="transmembrane region" description="Helical" evidence="6">
    <location>
        <begin position="504"/>
        <end position="523"/>
    </location>
</feature>
<dbReference type="GO" id="GO:0005385">
    <property type="term" value="F:zinc ion transmembrane transporter activity"/>
    <property type="evidence" value="ECO:0007669"/>
    <property type="project" value="TreeGrafter"/>
</dbReference>
<proteinExistence type="predicted"/>
<dbReference type="Pfam" id="PF02535">
    <property type="entry name" value="Zip"/>
    <property type="match status" value="1"/>
</dbReference>
<feature type="transmembrane region" description="Helical" evidence="6">
    <location>
        <begin position="280"/>
        <end position="302"/>
    </location>
</feature>
<evidence type="ECO:0000256" key="3">
    <source>
        <dbReference type="ARBA" id="ARBA00022989"/>
    </source>
</evidence>
<feature type="region of interest" description="Disordered" evidence="5">
    <location>
        <begin position="157"/>
        <end position="200"/>
    </location>
</feature>
<evidence type="ECO:0000256" key="1">
    <source>
        <dbReference type="ARBA" id="ARBA00004141"/>
    </source>
</evidence>
<evidence type="ECO:0000256" key="2">
    <source>
        <dbReference type="ARBA" id="ARBA00022692"/>
    </source>
</evidence>
<keyword evidence="7" id="KW-0732">Signal</keyword>
<dbReference type="PANTHER" id="PTHR11040">
    <property type="entry name" value="ZINC/IRON TRANSPORTER"/>
    <property type="match status" value="1"/>
</dbReference>
<feature type="transmembrane region" description="Helical" evidence="6">
    <location>
        <begin position="402"/>
        <end position="425"/>
    </location>
</feature>
<keyword evidence="9" id="KW-1185">Reference proteome</keyword>